<feature type="region of interest" description="Disordered" evidence="1">
    <location>
        <begin position="38"/>
        <end position="114"/>
    </location>
</feature>
<dbReference type="GO" id="GO:0006284">
    <property type="term" value="P:base-excision repair"/>
    <property type="evidence" value="ECO:0007669"/>
    <property type="project" value="InterPro"/>
</dbReference>
<proteinExistence type="predicted"/>
<dbReference type="EMBL" id="HBEM01025371">
    <property type="protein sequence ID" value="CAD8458264.1"/>
    <property type="molecule type" value="Transcribed_RNA"/>
</dbReference>
<dbReference type="Gene3D" id="1.10.1670.10">
    <property type="entry name" value="Helix-hairpin-Helix base-excision DNA repair enzymes (C-terminal)"/>
    <property type="match status" value="1"/>
</dbReference>
<feature type="compositionally biased region" description="Basic and acidic residues" evidence="1">
    <location>
        <begin position="38"/>
        <end position="56"/>
    </location>
</feature>
<dbReference type="PANTHER" id="PTHR47203:SF1">
    <property type="entry name" value="HYPOTHETICAL BASE EXCISION DNA REPAIR PROTEIN (EUROFUNG)"/>
    <property type="match status" value="1"/>
</dbReference>
<dbReference type="GO" id="GO:0016787">
    <property type="term" value="F:hydrolase activity"/>
    <property type="evidence" value="ECO:0007669"/>
    <property type="project" value="UniProtKB-ARBA"/>
</dbReference>
<dbReference type="PANTHER" id="PTHR47203">
    <property type="match status" value="1"/>
</dbReference>
<feature type="domain" description="HhH-GPD" evidence="2">
    <location>
        <begin position="159"/>
        <end position="322"/>
    </location>
</feature>
<dbReference type="InterPro" id="IPR003265">
    <property type="entry name" value="HhH-GPD_domain"/>
</dbReference>
<dbReference type="AlphaFoldDB" id="A0A7S0DLZ6"/>
<organism evidence="3">
    <name type="scientific">Amorphochlora amoebiformis</name>
    <dbReference type="NCBI Taxonomy" id="1561963"/>
    <lineage>
        <taxon>Eukaryota</taxon>
        <taxon>Sar</taxon>
        <taxon>Rhizaria</taxon>
        <taxon>Cercozoa</taxon>
        <taxon>Chlorarachniophyceae</taxon>
        <taxon>Amorphochlora</taxon>
    </lineage>
</organism>
<dbReference type="CDD" id="cd00056">
    <property type="entry name" value="ENDO3c"/>
    <property type="match status" value="1"/>
</dbReference>
<dbReference type="Gene3D" id="1.10.340.30">
    <property type="entry name" value="Hypothetical protein, domain 2"/>
    <property type="match status" value="1"/>
</dbReference>
<accession>A0A7S0DLZ6</accession>
<dbReference type="InterPro" id="IPR023170">
    <property type="entry name" value="HhH_base_excis_C"/>
</dbReference>
<evidence type="ECO:0000313" key="3">
    <source>
        <dbReference type="EMBL" id="CAD8458264.1"/>
    </source>
</evidence>
<name>A0A7S0DLZ6_9EUKA</name>
<dbReference type="Pfam" id="PF00730">
    <property type="entry name" value="HhH-GPD"/>
    <property type="match status" value="1"/>
</dbReference>
<dbReference type="GO" id="GO:0140097">
    <property type="term" value="F:catalytic activity, acting on DNA"/>
    <property type="evidence" value="ECO:0007669"/>
    <property type="project" value="UniProtKB-ARBA"/>
</dbReference>
<evidence type="ECO:0000256" key="1">
    <source>
        <dbReference type="SAM" id="MobiDB-lite"/>
    </source>
</evidence>
<sequence>MPRRSTGNYKLRSSVRIAKGEDDIPPLEACSPDKAAVKIKQEKKGEKRRVKTDLRKLSAKKLKTVKKLDQPQPKSLTFKPSPSRKEKKPSSSRSVRKVKKSNNSTKIKTDPLPNFKKPSSQACYAAHEILVELYGKPTRVKSFERDGWSLLDSLCRTILSQNTTDKTSARAFATLKMTLPTWKEVLNAPPGIAEEAIRCGGLADVKMHRIRLILTAILERFESECSDGEPNLDFLSDWPTDKVKKYLLGFKGVGPKTVSCLLMFAMGRNEFPVDTHVWKIAQKLGWIPKGASREVAYTHLNNRIPNKIKYDLHVLLVQHGKKLKNALGALSKISSSPKFKLIKSAA</sequence>
<dbReference type="SMART" id="SM00478">
    <property type="entry name" value="ENDO3c"/>
    <property type="match status" value="1"/>
</dbReference>
<gene>
    <name evidence="3" type="ORF">LAMO00422_LOCUS17215</name>
</gene>
<evidence type="ECO:0000259" key="2">
    <source>
        <dbReference type="SMART" id="SM00478"/>
    </source>
</evidence>
<dbReference type="InterPro" id="IPR011257">
    <property type="entry name" value="DNA_glycosylase"/>
</dbReference>
<protein>
    <recommendedName>
        <fullName evidence="2">HhH-GPD domain-containing protein</fullName>
    </recommendedName>
</protein>
<reference evidence="3" key="1">
    <citation type="submission" date="2021-01" db="EMBL/GenBank/DDBJ databases">
        <authorList>
            <person name="Corre E."/>
            <person name="Pelletier E."/>
            <person name="Niang G."/>
            <person name="Scheremetjew M."/>
            <person name="Finn R."/>
            <person name="Kale V."/>
            <person name="Holt S."/>
            <person name="Cochrane G."/>
            <person name="Meng A."/>
            <person name="Brown T."/>
            <person name="Cohen L."/>
        </authorList>
    </citation>
    <scope>NUCLEOTIDE SEQUENCE</scope>
    <source>
        <strain evidence="3">CCMP2058</strain>
    </source>
</reference>
<dbReference type="SUPFAM" id="SSF48150">
    <property type="entry name" value="DNA-glycosylase"/>
    <property type="match status" value="1"/>
</dbReference>